<dbReference type="GO" id="GO:0038023">
    <property type="term" value="F:signaling receptor activity"/>
    <property type="evidence" value="ECO:0007669"/>
    <property type="project" value="TreeGrafter"/>
</dbReference>
<keyword evidence="1" id="KW-0812">Transmembrane</keyword>
<sequence length="271" mass="31387">MREELELLRENLGNWELGRNWEHWEGNWEGTGMDWEGTGMDWEGTGMDWEGTGMDWEHWDGLGWTGREAGGTGLYWEHWSVLGGLVCTGRTGISSPFPARQELRQVRWHQMELGRITDLLCQTINNSNKCPDGWQFHKNTCYLFSEIPQSWGRAQNSCAAFSAHLVVVSTEDEQLFLVHNIQRNNSYWIGVMDEQHKGQWTWITGETPSFGFWDVWSEDPDKEYKDCGAMKSNGRWIGERCSEFNRWICEKSWDCNSSLLPPLPEKSAPAL</sequence>
<keyword evidence="1" id="KW-1133">Transmembrane helix</keyword>
<dbReference type="Proteomes" id="UP000694410">
    <property type="component" value="Unplaced"/>
</dbReference>
<evidence type="ECO:0000259" key="3">
    <source>
        <dbReference type="PROSITE" id="PS50041"/>
    </source>
</evidence>
<name>A0A8C0UMK3_CYACU</name>
<keyword evidence="1" id="KW-0472">Membrane</keyword>
<reference evidence="4" key="1">
    <citation type="submission" date="2025-08" db="UniProtKB">
        <authorList>
            <consortium name="Ensembl"/>
        </authorList>
    </citation>
    <scope>IDENTIFICATION</scope>
</reference>
<dbReference type="InterPro" id="IPR001304">
    <property type="entry name" value="C-type_lectin-like"/>
</dbReference>
<keyword evidence="5" id="KW-1185">Reference proteome</keyword>
<evidence type="ECO:0000313" key="4">
    <source>
        <dbReference type="Ensembl" id="ENSCCEP00000009566.1"/>
    </source>
</evidence>
<reference evidence="4" key="2">
    <citation type="submission" date="2025-09" db="UniProtKB">
        <authorList>
            <consortium name="Ensembl"/>
        </authorList>
    </citation>
    <scope>IDENTIFICATION</scope>
</reference>
<proteinExistence type="predicted"/>
<dbReference type="AlphaFoldDB" id="A0A8C0UMK3"/>
<accession>A0A8C0UMK3</accession>
<dbReference type="InterPro" id="IPR016186">
    <property type="entry name" value="C-type_lectin-like/link_sf"/>
</dbReference>
<dbReference type="SMART" id="SM00034">
    <property type="entry name" value="CLECT"/>
    <property type="match status" value="1"/>
</dbReference>
<dbReference type="InterPro" id="IPR051527">
    <property type="entry name" value="KLR_subfamily_B"/>
</dbReference>
<dbReference type="SUPFAM" id="SSF56436">
    <property type="entry name" value="C-type lectin-like"/>
    <property type="match status" value="1"/>
</dbReference>
<evidence type="ECO:0000313" key="5">
    <source>
        <dbReference type="Proteomes" id="UP000694410"/>
    </source>
</evidence>
<dbReference type="GO" id="GO:0005886">
    <property type="term" value="C:plasma membrane"/>
    <property type="evidence" value="ECO:0007669"/>
    <property type="project" value="TreeGrafter"/>
</dbReference>
<protein>
    <recommendedName>
        <fullName evidence="3">C-type lectin domain-containing protein</fullName>
    </recommendedName>
</protein>
<dbReference type="InterPro" id="IPR016187">
    <property type="entry name" value="CTDL_fold"/>
</dbReference>
<evidence type="ECO:0000256" key="1">
    <source>
        <dbReference type="ARBA" id="ARBA00022989"/>
    </source>
</evidence>
<dbReference type="GO" id="GO:0009986">
    <property type="term" value="C:cell surface"/>
    <property type="evidence" value="ECO:0007669"/>
    <property type="project" value="TreeGrafter"/>
</dbReference>
<dbReference type="GO" id="GO:0042269">
    <property type="term" value="P:regulation of natural killer cell mediated cytotoxicity"/>
    <property type="evidence" value="ECO:0007669"/>
    <property type="project" value="TreeGrafter"/>
</dbReference>
<dbReference type="PANTHER" id="PTHR46784">
    <property type="entry name" value="KILLER CELL LECTIN-LIKE RECEPTOR SUBFAMILY B MEMBER 1"/>
    <property type="match status" value="1"/>
</dbReference>
<organism evidence="4 5">
    <name type="scientific">Cyanistes caeruleus</name>
    <name type="common">Eurasian blue tit</name>
    <name type="synonym">Parus caeruleus</name>
    <dbReference type="NCBI Taxonomy" id="156563"/>
    <lineage>
        <taxon>Eukaryota</taxon>
        <taxon>Metazoa</taxon>
        <taxon>Chordata</taxon>
        <taxon>Craniata</taxon>
        <taxon>Vertebrata</taxon>
        <taxon>Euteleostomi</taxon>
        <taxon>Archelosauria</taxon>
        <taxon>Archosauria</taxon>
        <taxon>Dinosauria</taxon>
        <taxon>Saurischia</taxon>
        <taxon>Theropoda</taxon>
        <taxon>Coelurosauria</taxon>
        <taxon>Aves</taxon>
        <taxon>Neognathae</taxon>
        <taxon>Neoaves</taxon>
        <taxon>Telluraves</taxon>
        <taxon>Australaves</taxon>
        <taxon>Passeriformes</taxon>
        <taxon>Paridae</taxon>
        <taxon>Cyanistes</taxon>
    </lineage>
</organism>
<dbReference type="PROSITE" id="PS50041">
    <property type="entry name" value="C_TYPE_LECTIN_2"/>
    <property type="match status" value="1"/>
</dbReference>
<keyword evidence="2" id="KW-1015">Disulfide bond</keyword>
<feature type="domain" description="C-type lectin" evidence="3">
    <location>
        <begin position="137"/>
        <end position="250"/>
    </location>
</feature>
<dbReference type="Ensembl" id="ENSCCET00000015111.1">
    <property type="protein sequence ID" value="ENSCCEP00000009566.1"/>
    <property type="gene ID" value="ENSCCEG00000009673.1"/>
</dbReference>
<dbReference type="Gene3D" id="3.10.100.10">
    <property type="entry name" value="Mannose-Binding Protein A, subunit A"/>
    <property type="match status" value="1"/>
</dbReference>
<dbReference type="Pfam" id="PF00059">
    <property type="entry name" value="Lectin_C"/>
    <property type="match status" value="1"/>
</dbReference>
<dbReference type="PANTHER" id="PTHR46784:SF1">
    <property type="entry name" value="KILLER CELL LECTIN-LIKE RECEPTOR SUBFAMILY B MEMBER 1"/>
    <property type="match status" value="1"/>
</dbReference>
<evidence type="ECO:0000256" key="2">
    <source>
        <dbReference type="ARBA" id="ARBA00023157"/>
    </source>
</evidence>